<keyword evidence="2" id="KW-1185">Reference proteome</keyword>
<sequence length="118" mass="13298">MVNPERIARIERSVAFLDGTTEENAVAAEVVFADPSKNLVIVNVVGRLRCIRVGGKVHNLSPCNNQVRIAQPDDESTWPVEQEGVIFLVRFPVTDEIAERRPDFREAPYYCGILNIEF</sequence>
<proteinExistence type="predicted"/>
<dbReference type="AlphaFoldDB" id="A0A8J3MZP7"/>
<accession>A0A8J3MZP7</accession>
<comment type="caution">
    <text evidence="1">The sequence shown here is derived from an EMBL/GenBank/DDBJ whole genome shotgun (WGS) entry which is preliminary data.</text>
</comment>
<evidence type="ECO:0000313" key="1">
    <source>
        <dbReference type="EMBL" id="GHO93339.1"/>
    </source>
</evidence>
<protein>
    <submittedName>
        <fullName evidence="1">Uncharacterized protein</fullName>
    </submittedName>
</protein>
<gene>
    <name evidence="1" type="ORF">KSF_033870</name>
</gene>
<name>A0A8J3MZP7_9CHLR</name>
<organism evidence="1 2">
    <name type="scientific">Reticulibacter mediterranei</name>
    <dbReference type="NCBI Taxonomy" id="2778369"/>
    <lineage>
        <taxon>Bacteria</taxon>
        <taxon>Bacillati</taxon>
        <taxon>Chloroflexota</taxon>
        <taxon>Ktedonobacteria</taxon>
        <taxon>Ktedonobacterales</taxon>
        <taxon>Reticulibacteraceae</taxon>
        <taxon>Reticulibacter</taxon>
    </lineage>
</organism>
<evidence type="ECO:0000313" key="2">
    <source>
        <dbReference type="Proteomes" id="UP000597444"/>
    </source>
</evidence>
<reference evidence="1" key="1">
    <citation type="submission" date="2020-10" db="EMBL/GenBank/DDBJ databases">
        <title>Taxonomic study of unclassified bacteria belonging to the class Ktedonobacteria.</title>
        <authorList>
            <person name="Yabe S."/>
            <person name="Wang C.M."/>
            <person name="Zheng Y."/>
            <person name="Sakai Y."/>
            <person name="Cavaletti L."/>
            <person name="Monciardini P."/>
            <person name="Donadio S."/>
        </authorList>
    </citation>
    <scope>NUCLEOTIDE SEQUENCE</scope>
    <source>
        <strain evidence="1">ID150040</strain>
    </source>
</reference>
<dbReference type="Proteomes" id="UP000597444">
    <property type="component" value="Unassembled WGS sequence"/>
</dbReference>
<dbReference type="EMBL" id="BNJK01000001">
    <property type="protein sequence ID" value="GHO93339.1"/>
    <property type="molecule type" value="Genomic_DNA"/>
</dbReference>
<dbReference type="RefSeq" id="WP_220204127.1">
    <property type="nucleotide sequence ID" value="NZ_BNJK01000001.1"/>
</dbReference>